<keyword evidence="6" id="KW-1185">Reference proteome</keyword>
<dbReference type="SUPFAM" id="SSF52279">
    <property type="entry name" value="Beta-D-glucan exohydrolase, C-terminal domain"/>
    <property type="match status" value="1"/>
</dbReference>
<evidence type="ECO:0000313" key="5">
    <source>
        <dbReference type="EMBL" id="GGJ58425.1"/>
    </source>
</evidence>
<feature type="signal peptide" evidence="3">
    <location>
        <begin position="1"/>
        <end position="26"/>
    </location>
</feature>
<dbReference type="Gene3D" id="3.40.50.1700">
    <property type="entry name" value="Glycoside hydrolase family 3 C-terminal domain"/>
    <property type="match status" value="1"/>
</dbReference>
<comment type="caution">
    <text evidence="5">The sequence shown here is derived from an EMBL/GenBank/DDBJ whole genome shotgun (WGS) entry which is preliminary data.</text>
</comment>
<evidence type="ECO:0000256" key="3">
    <source>
        <dbReference type="SAM" id="SignalP"/>
    </source>
</evidence>
<dbReference type="Proteomes" id="UP000632222">
    <property type="component" value="Unassembled WGS sequence"/>
</dbReference>
<protein>
    <submittedName>
        <fullName evidence="5">Glycosyl hydrolase</fullName>
    </submittedName>
</protein>
<dbReference type="InterPro" id="IPR013783">
    <property type="entry name" value="Ig-like_fold"/>
</dbReference>
<dbReference type="InterPro" id="IPR026891">
    <property type="entry name" value="Fn3-like"/>
</dbReference>
<dbReference type="SUPFAM" id="SSF51445">
    <property type="entry name" value="(Trans)glycosidases"/>
    <property type="match status" value="1"/>
</dbReference>
<dbReference type="InterPro" id="IPR017853">
    <property type="entry name" value="GH"/>
</dbReference>
<accession>A0ABQ2DL05</accession>
<keyword evidence="3" id="KW-0732">Signal</keyword>
<dbReference type="InterPro" id="IPR036962">
    <property type="entry name" value="Glyco_hydro_3_N_sf"/>
</dbReference>
<feature type="domain" description="Fibronectin type III-like" evidence="4">
    <location>
        <begin position="668"/>
        <end position="737"/>
    </location>
</feature>
<dbReference type="Pfam" id="PF00933">
    <property type="entry name" value="Glyco_hydro_3"/>
    <property type="match status" value="1"/>
</dbReference>
<dbReference type="GO" id="GO:0016787">
    <property type="term" value="F:hydrolase activity"/>
    <property type="evidence" value="ECO:0007669"/>
    <property type="project" value="UniProtKB-KW"/>
</dbReference>
<dbReference type="InterPro" id="IPR001764">
    <property type="entry name" value="Glyco_hydro_3_N"/>
</dbReference>
<feature type="chain" id="PRO_5045747248" evidence="3">
    <location>
        <begin position="27"/>
        <end position="749"/>
    </location>
</feature>
<sequence>MPRFHFKPTALSLLTLSLAACSTLQAPNTATPDLPTVAQNDLDSTADQQARALLAQMTLDEKIQLVHGAGIGSSPLGGGGFIKGIPRLGIPDLNMADSAAGVNAGIQGAVAYPAPIAVASSWDPNLTFELGTQIGKELRVRGFAVGLGSGANMARDPRYGRNWEYLGEDPFLAGTFLTQRTLAVQAQYVISNPKHLVGNEQETNRFYSNSVIDERTLREIYLLPFEMTVKTAQPGTIMCAYNLVNGSKACESKTLLTDILKTEWGFKGVVMSDWIFALTDTVRGANAGLDEEQPGSQDDYQSVYGLPPSNFNQKLKAAVLNGSVPMSRLDDMVFRKLRTLYRYGIMQNPPTVSGSIDRATGEALAQKAASQSMVLLKNAVPTGSSSSVLPISKTIQKIVVIGGHADVGVMNGGGSAAVIPQDGNPVPCLTPGAAFDPGGVFSKCAPYYKSSPLQAIKAKVPGATVTYYSGEDSAAAANAAATADLAIVFATQFTSENMDLTDLNLPNNTTDPANQAYDQNNLIAAVSAKQKRTVVVLENGGPVKMPWISSVPGILEAWYPGVRGGQAIADVLFGDVNPSGKLPVTFPKTEADLPQKAISSASDVPYTEGLKMGYRWYDSQNITPLFPFGHGLSYTTFSTSSLITTKEANGDVTVRFTLKNTGVRAGAEVAQVYAALPASAGEPFKRLVGWQKVNLQPGQATQVTVTVKKERLNIWDASNHRWVTPAGTYTFFVGNSSRDPGMVSAARSY</sequence>
<reference evidence="6" key="1">
    <citation type="journal article" date="2019" name="Int. J. Syst. Evol. Microbiol.">
        <title>The Global Catalogue of Microorganisms (GCM) 10K type strain sequencing project: providing services to taxonomists for standard genome sequencing and annotation.</title>
        <authorList>
            <consortium name="The Broad Institute Genomics Platform"/>
            <consortium name="The Broad Institute Genome Sequencing Center for Infectious Disease"/>
            <person name="Wu L."/>
            <person name="Ma J."/>
        </authorList>
    </citation>
    <scope>NUCLEOTIDE SEQUENCE [LARGE SCALE GENOMIC DNA]</scope>
    <source>
        <strain evidence="6">JCM 14370</strain>
    </source>
</reference>
<proteinExistence type="inferred from homology"/>
<evidence type="ECO:0000256" key="1">
    <source>
        <dbReference type="ARBA" id="ARBA00005336"/>
    </source>
</evidence>
<evidence type="ECO:0000313" key="6">
    <source>
        <dbReference type="Proteomes" id="UP000632222"/>
    </source>
</evidence>
<dbReference type="PROSITE" id="PS51257">
    <property type="entry name" value="PROKAR_LIPOPROTEIN"/>
    <property type="match status" value="1"/>
</dbReference>
<dbReference type="Gene3D" id="3.20.20.300">
    <property type="entry name" value="Glycoside hydrolase, family 3, N-terminal domain"/>
    <property type="match status" value="1"/>
</dbReference>
<dbReference type="InterPro" id="IPR002772">
    <property type="entry name" value="Glyco_hydro_3_C"/>
</dbReference>
<dbReference type="Pfam" id="PF01915">
    <property type="entry name" value="Glyco_hydro_3_C"/>
    <property type="match status" value="1"/>
</dbReference>
<dbReference type="PANTHER" id="PTHR42715">
    <property type="entry name" value="BETA-GLUCOSIDASE"/>
    <property type="match status" value="1"/>
</dbReference>
<name>A0ABQ2DL05_9DEIO</name>
<dbReference type="InterPro" id="IPR036881">
    <property type="entry name" value="Glyco_hydro_3_C_sf"/>
</dbReference>
<keyword evidence="2 5" id="KW-0378">Hydrolase</keyword>
<dbReference type="PRINTS" id="PR00133">
    <property type="entry name" value="GLHYDRLASE3"/>
</dbReference>
<dbReference type="RefSeq" id="WP_189009040.1">
    <property type="nucleotide sequence ID" value="NZ_BMOD01000043.1"/>
</dbReference>
<organism evidence="5 6">
    <name type="scientific">Deinococcus roseus</name>
    <dbReference type="NCBI Taxonomy" id="392414"/>
    <lineage>
        <taxon>Bacteria</taxon>
        <taxon>Thermotogati</taxon>
        <taxon>Deinococcota</taxon>
        <taxon>Deinococci</taxon>
        <taxon>Deinococcales</taxon>
        <taxon>Deinococcaceae</taxon>
        <taxon>Deinococcus</taxon>
    </lineage>
</organism>
<dbReference type="InterPro" id="IPR050288">
    <property type="entry name" value="Cellulose_deg_GH3"/>
</dbReference>
<dbReference type="EMBL" id="BMOD01000043">
    <property type="protein sequence ID" value="GGJ58425.1"/>
    <property type="molecule type" value="Genomic_DNA"/>
</dbReference>
<gene>
    <name evidence="5" type="primary">bglB</name>
    <name evidence="5" type="ORF">GCM10008938_50640</name>
</gene>
<dbReference type="Pfam" id="PF14310">
    <property type="entry name" value="Fn3-like"/>
    <property type="match status" value="1"/>
</dbReference>
<dbReference type="Gene3D" id="2.60.40.10">
    <property type="entry name" value="Immunoglobulins"/>
    <property type="match status" value="1"/>
</dbReference>
<comment type="similarity">
    <text evidence="1">Belongs to the glycosyl hydrolase 3 family.</text>
</comment>
<evidence type="ECO:0000256" key="2">
    <source>
        <dbReference type="ARBA" id="ARBA00022801"/>
    </source>
</evidence>
<dbReference type="PANTHER" id="PTHR42715:SF10">
    <property type="entry name" value="BETA-GLUCOSIDASE"/>
    <property type="match status" value="1"/>
</dbReference>
<dbReference type="SMART" id="SM01217">
    <property type="entry name" value="Fn3_like"/>
    <property type="match status" value="1"/>
</dbReference>
<evidence type="ECO:0000259" key="4">
    <source>
        <dbReference type="SMART" id="SM01217"/>
    </source>
</evidence>